<protein>
    <submittedName>
        <fullName evidence="2">Putative aldouronate transport system substrate-binding protein</fullName>
    </submittedName>
</protein>
<evidence type="ECO:0000313" key="3">
    <source>
        <dbReference type="Proteomes" id="UP000579153"/>
    </source>
</evidence>
<name>A0A7W9LE07_9ACTN</name>
<reference evidence="2 3" key="1">
    <citation type="submission" date="2020-08" db="EMBL/GenBank/DDBJ databases">
        <title>Sequencing the genomes of 1000 actinobacteria strains.</title>
        <authorList>
            <person name="Klenk H.-P."/>
        </authorList>
    </citation>
    <scope>NUCLEOTIDE SEQUENCE [LARGE SCALE GENOMIC DNA]</scope>
    <source>
        <strain evidence="2 3">DSM 45507</strain>
    </source>
</reference>
<dbReference type="Proteomes" id="UP000579153">
    <property type="component" value="Unassembled WGS sequence"/>
</dbReference>
<dbReference type="PROSITE" id="PS51318">
    <property type="entry name" value="TAT"/>
    <property type="match status" value="1"/>
</dbReference>
<organism evidence="2 3">
    <name type="scientific">Nonomuraea jabiensis</name>
    <dbReference type="NCBI Taxonomy" id="882448"/>
    <lineage>
        <taxon>Bacteria</taxon>
        <taxon>Bacillati</taxon>
        <taxon>Actinomycetota</taxon>
        <taxon>Actinomycetes</taxon>
        <taxon>Streptosporangiales</taxon>
        <taxon>Streptosporangiaceae</taxon>
        <taxon>Nonomuraea</taxon>
    </lineage>
</organism>
<dbReference type="RefSeq" id="WP_185073719.1">
    <property type="nucleotide sequence ID" value="NZ_JACHMB010000001.1"/>
</dbReference>
<evidence type="ECO:0000259" key="1">
    <source>
        <dbReference type="Pfam" id="PF12010"/>
    </source>
</evidence>
<dbReference type="EMBL" id="JACHMB010000001">
    <property type="protein sequence ID" value="MBB5780341.1"/>
    <property type="molecule type" value="Genomic_DNA"/>
</dbReference>
<comment type="caution">
    <text evidence="2">The sequence shown here is derived from an EMBL/GenBank/DDBJ whole genome shotgun (WGS) entry which is preliminary data.</text>
</comment>
<dbReference type="InterPro" id="IPR006311">
    <property type="entry name" value="TAT_signal"/>
</dbReference>
<evidence type="ECO:0000313" key="2">
    <source>
        <dbReference type="EMBL" id="MBB5780341.1"/>
    </source>
</evidence>
<dbReference type="Pfam" id="PF12010">
    <property type="entry name" value="DUF3502"/>
    <property type="match status" value="1"/>
</dbReference>
<keyword evidence="3" id="KW-1185">Reference proteome</keyword>
<sequence length="523" mass="57434">MSHHLMSRRRLLATGGGLSLAALLAACSDDSQKPQATGGAQSSGALALSLLLPGDVPAGWDAVLAEVNKKLQADLGFTIKPQFIPWTSYGQQALLKFTAGEKFDTALQARWLNMTQLAASGSIVELSSLLSSGKYPNLTATIDPKIIELNRWSGKLYGLPQINSVARFHHFSIRQDLADKLGMSNITDFAGLEKFWYDVKQKNKDIIPIGVSSRMPKLLVAWNPVGWLNPYMWDNPTMSIASFTGDSLNFVLAADGKQTGSSNPIPWWEAPGMVDALRKIRKYYQDGLINKNALTLDSKALDSQFKAGRVATGWAMTDGLSSTGLPELTKNVPGAMIANVMPLKGGESAKPYQTFQSDNFVVLNAKGESNEKAMQLQDWVSIKENHDLLNYGLPGKDWNPVGDDKYEQLSTYTFPGFALAWRAKLERRVKGMTESETKWFDWAQDIDNFTVDPYASFVPDPEPIKRENTQVTAAMTQFANPLFIGAVDVDQGLDKLKKAVERAGLAKVQAEMAKQADAYLKGQ</sequence>
<dbReference type="AlphaFoldDB" id="A0A7W9LE07"/>
<dbReference type="InterPro" id="IPR022627">
    <property type="entry name" value="DUF3502"/>
</dbReference>
<proteinExistence type="predicted"/>
<feature type="domain" description="DUF3502" evidence="1">
    <location>
        <begin position="453"/>
        <end position="521"/>
    </location>
</feature>
<gene>
    <name evidence="2" type="ORF">HD596_007097</name>
</gene>
<dbReference type="SUPFAM" id="SSF53850">
    <property type="entry name" value="Periplasmic binding protein-like II"/>
    <property type="match status" value="1"/>
</dbReference>
<dbReference type="Gene3D" id="3.40.190.10">
    <property type="entry name" value="Periplasmic binding protein-like II"/>
    <property type="match status" value="1"/>
</dbReference>
<accession>A0A7W9LE07</accession>